<reference evidence="2 3" key="1">
    <citation type="submission" date="2020-04" db="EMBL/GenBank/DDBJ databases">
        <authorList>
            <person name="Wallbank WR R."/>
            <person name="Pardo Diaz C."/>
            <person name="Kozak K."/>
            <person name="Martin S."/>
            <person name="Jiggins C."/>
            <person name="Moest M."/>
            <person name="Warren A I."/>
            <person name="Byers J.R.P. K."/>
            <person name="Montejo-Kovacevich G."/>
            <person name="Yen C E."/>
        </authorList>
    </citation>
    <scope>NUCLEOTIDE SEQUENCE [LARGE SCALE GENOMIC DNA]</scope>
</reference>
<dbReference type="OrthoDB" id="2266637at2759"/>
<comment type="caution">
    <text evidence="2">The sequence shown here is derived from an EMBL/GenBank/DDBJ whole genome shotgun (WGS) entry which is preliminary data.</text>
</comment>
<organism evidence="2 3">
    <name type="scientific">Arctia plantaginis</name>
    <name type="common">Wood tiger moth</name>
    <name type="synonym">Phalaena plantaginis</name>
    <dbReference type="NCBI Taxonomy" id="874455"/>
    <lineage>
        <taxon>Eukaryota</taxon>
        <taxon>Metazoa</taxon>
        <taxon>Ecdysozoa</taxon>
        <taxon>Arthropoda</taxon>
        <taxon>Hexapoda</taxon>
        <taxon>Insecta</taxon>
        <taxon>Pterygota</taxon>
        <taxon>Neoptera</taxon>
        <taxon>Endopterygota</taxon>
        <taxon>Lepidoptera</taxon>
        <taxon>Glossata</taxon>
        <taxon>Ditrysia</taxon>
        <taxon>Noctuoidea</taxon>
        <taxon>Erebidae</taxon>
        <taxon>Arctiinae</taxon>
        <taxon>Arctia</taxon>
    </lineage>
</organism>
<dbReference type="AlphaFoldDB" id="A0A8S1BHN9"/>
<evidence type="ECO:0000313" key="2">
    <source>
        <dbReference type="EMBL" id="CAB3258085.1"/>
    </source>
</evidence>
<feature type="region of interest" description="Disordered" evidence="1">
    <location>
        <begin position="1"/>
        <end position="50"/>
    </location>
</feature>
<protein>
    <submittedName>
        <fullName evidence="2">Uncharacterized protein</fullName>
    </submittedName>
</protein>
<dbReference type="Proteomes" id="UP000494256">
    <property type="component" value="Unassembled WGS sequence"/>
</dbReference>
<accession>A0A8S1BHN9</accession>
<evidence type="ECO:0000256" key="1">
    <source>
        <dbReference type="SAM" id="MobiDB-lite"/>
    </source>
</evidence>
<evidence type="ECO:0000313" key="3">
    <source>
        <dbReference type="Proteomes" id="UP000494256"/>
    </source>
</evidence>
<dbReference type="EMBL" id="CADEBD010000620">
    <property type="protein sequence ID" value="CAB3258085.1"/>
    <property type="molecule type" value="Genomic_DNA"/>
</dbReference>
<sequence length="87" mass="9416">MYQEAEASGALFAEGEVNVTTNDQPVETRDKTKDQEATETEAPKGREPIVSGAVPVASEASEIQVPETSNPEATLVRLTFQLLKLQK</sequence>
<gene>
    <name evidence="2" type="ORF">APLA_LOCUS16086</name>
</gene>
<name>A0A8S1BHN9_ARCPL</name>
<proteinExistence type="predicted"/>
<feature type="compositionally biased region" description="Basic and acidic residues" evidence="1">
    <location>
        <begin position="26"/>
        <end position="47"/>
    </location>
</feature>